<evidence type="ECO:0000313" key="7">
    <source>
        <dbReference type="EMBL" id="KAG0017291.1"/>
    </source>
</evidence>
<evidence type="ECO:0000256" key="3">
    <source>
        <dbReference type="ARBA" id="ARBA00023163"/>
    </source>
</evidence>
<keyword evidence="8" id="KW-1185">Reference proteome</keyword>
<dbReference type="GO" id="GO:0005634">
    <property type="term" value="C:nucleus"/>
    <property type="evidence" value="ECO:0007669"/>
    <property type="project" value="UniProtKB-SubCell"/>
</dbReference>
<sequence length="871" mass="99066">MIQGVFSHDTQIQTSVDLKDMDYDRIIALGYPFVPVKRVDVNQEGVDLEQEVESTCVEGGTPLVLEGWHKHPKWDHELFTFPYIDAKYGDEVIICRDLSISEDVPMSMKDYIRKVHPDCLQPIQPDTPNGSRSYDFPLTPASSSPPAAGEEDHANMSADEASTPLAKPDEDSIMEDVQGDATNKTDESADVSKEPHTTADRRRRSSRANAPKQQPLLYAKDVTCPKDWQDFLMDGVLPRFLGYMLENDLNTLNSKLAAENLMIYIGQAGTWTPAHIDQCGAIGHNVMAWADNDSYSLWFMIRAEDKAKAEDLWRSFGHPLEYEGYFASVDQLQKAAFPIYVVKQAIGDFVMVPSLGYHQVINMGKATIKVSWNRLTAHCLKAAVDVVLPRYREIARPEGYRIRTIIKSALEAWTDLLRSQSDSLPLPKERFCQSFKDILQLFRTIVEEEWVDLGVLGVENPKFNKPRRLQNAAPAVCDFCNSDLWNRQFHCLKCSENNDNYDVCIRCFALGRGCMHRATSMEFVEAFSMKSCQRLYSEAIQAWNMSKVLSGCQGYEEIVDEWTNGIVPSKNKDFSLTSVAYLRHESLTMTILSCHRCKSRRKNIINASCSDCPAEFCEKCLYKYYNILWKDVVAKGRWTCLKCTNACHCSTCDKKNNVEHQPNPIPVRDPVLSFTLPEEDQRNRGGVSDNMTRSFAISDESGGETEMEEENDSTKVRKPAPAHRGRIYQSKKRPMSLQELGSVKEVKRKRTSSSTKTSLSRDSSTMSESRSGSRTIRVTRAELENLMGVRDEMALRYAYSNGLWRTVQSIRTKEEDLAADYYRNLFQMDAYFMNKNKDIHNNFRRDILESHSSKKRAASQQMAENNGDVGK</sequence>
<evidence type="ECO:0000256" key="5">
    <source>
        <dbReference type="SAM" id="MobiDB-lite"/>
    </source>
</evidence>
<feature type="compositionally biased region" description="Basic and acidic residues" evidence="5">
    <location>
        <begin position="183"/>
        <end position="200"/>
    </location>
</feature>
<dbReference type="PANTHER" id="PTHR12480:SF35">
    <property type="entry name" value="TRANSCRIPTION FACTOR JUMONJI, JMJC DOMAIN-CONTAINING PROTEIN"/>
    <property type="match status" value="1"/>
</dbReference>
<feature type="compositionally biased region" description="Acidic residues" evidence="5">
    <location>
        <begin position="701"/>
        <end position="711"/>
    </location>
</feature>
<protein>
    <recommendedName>
        <fullName evidence="6">JmjC domain-containing protein</fullName>
    </recommendedName>
</protein>
<dbReference type="InterPro" id="IPR018866">
    <property type="entry name" value="Znf-4CXXC_R1"/>
</dbReference>
<dbReference type="GO" id="GO:0005737">
    <property type="term" value="C:cytoplasm"/>
    <property type="evidence" value="ECO:0007669"/>
    <property type="project" value="TreeGrafter"/>
</dbReference>
<organism evidence="7 8">
    <name type="scientific">Entomortierella chlamydospora</name>
    <dbReference type="NCBI Taxonomy" id="101097"/>
    <lineage>
        <taxon>Eukaryota</taxon>
        <taxon>Fungi</taxon>
        <taxon>Fungi incertae sedis</taxon>
        <taxon>Mucoromycota</taxon>
        <taxon>Mortierellomycotina</taxon>
        <taxon>Mortierellomycetes</taxon>
        <taxon>Mortierellales</taxon>
        <taxon>Mortierellaceae</taxon>
        <taxon>Entomortierella</taxon>
    </lineage>
</organism>
<evidence type="ECO:0000256" key="1">
    <source>
        <dbReference type="ARBA" id="ARBA00004123"/>
    </source>
</evidence>
<dbReference type="Pfam" id="PF10497">
    <property type="entry name" value="zf-4CXXC_R1"/>
    <property type="match status" value="1"/>
</dbReference>
<feature type="region of interest" description="Disordered" evidence="5">
    <location>
        <begin position="677"/>
        <end position="776"/>
    </location>
</feature>
<dbReference type="Proteomes" id="UP000703661">
    <property type="component" value="Unassembled WGS sequence"/>
</dbReference>
<name>A0A9P6T1M3_9FUNG</name>
<dbReference type="EMBL" id="JAAAID010000457">
    <property type="protein sequence ID" value="KAG0017291.1"/>
    <property type="molecule type" value="Genomic_DNA"/>
</dbReference>
<dbReference type="AlphaFoldDB" id="A0A9P6T1M3"/>
<keyword evidence="4" id="KW-0539">Nucleus</keyword>
<feature type="compositionally biased region" description="Basic residues" evidence="5">
    <location>
        <begin position="716"/>
        <end position="734"/>
    </location>
</feature>
<reference evidence="7" key="1">
    <citation type="journal article" date="2020" name="Fungal Divers.">
        <title>Resolving the Mortierellaceae phylogeny through synthesis of multi-gene phylogenetics and phylogenomics.</title>
        <authorList>
            <person name="Vandepol N."/>
            <person name="Liber J."/>
            <person name="Desiro A."/>
            <person name="Na H."/>
            <person name="Kennedy M."/>
            <person name="Barry K."/>
            <person name="Grigoriev I.V."/>
            <person name="Miller A.N."/>
            <person name="O'Donnell K."/>
            <person name="Stajich J.E."/>
            <person name="Bonito G."/>
        </authorList>
    </citation>
    <scope>NUCLEOTIDE SEQUENCE</scope>
    <source>
        <strain evidence="7">NRRL 2769</strain>
    </source>
</reference>
<evidence type="ECO:0000256" key="4">
    <source>
        <dbReference type="ARBA" id="ARBA00023242"/>
    </source>
</evidence>
<dbReference type="SMART" id="SM00558">
    <property type="entry name" value="JmjC"/>
    <property type="match status" value="1"/>
</dbReference>
<feature type="compositionally biased region" description="Low complexity" evidence="5">
    <location>
        <begin position="752"/>
        <end position="775"/>
    </location>
</feature>
<feature type="domain" description="JmjC" evidence="6">
    <location>
        <begin position="226"/>
        <end position="391"/>
    </location>
</feature>
<keyword evidence="3" id="KW-0804">Transcription</keyword>
<dbReference type="InterPro" id="IPR050910">
    <property type="entry name" value="JMJD6_ArgDemeth/LysHydrox"/>
</dbReference>
<dbReference type="Pfam" id="PF02373">
    <property type="entry name" value="JmjC"/>
    <property type="match status" value="1"/>
</dbReference>
<dbReference type="PROSITE" id="PS51184">
    <property type="entry name" value="JMJC"/>
    <property type="match status" value="1"/>
</dbReference>
<dbReference type="Gene3D" id="2.60.120.650">
    <property type="entry name" value="Cupin"/>
    <property type="match status" value="1"/>
</dbReference>
<comment type="subcellular location">
    <subcellularLocation>
        <location evidence="1">Nucleus</location>
    </subcellularLocation>
</comment>
<dbReference type="SUPFAM" id="SSF57850">
    <property type="entry name" value="RING/U-box"/>
    <property type="match status" value="1"/>
</dbReference>
<evidence type="ECO:0000313" key="8">
    <source>
        <dbReference type="Proteomes" id="UP000703661"/>
    </source>
</evidence>
<accession>A0A9P6T1M3</accession>
<feature type="region of interest" description="Disordered" evidence="5">
    <location>
        <begin position="119"/>
        <end position="214"/>
    </location>
</feature>
<dbReference type="PANTHER" id="PTHR12480">
    <property type="entry name" value="ARGININE DEMETHYLASE AND LYSYL-HYDROXYLASE JMJD"/>
    <property type="match status" value="1"/>
</dbReference>
<feature type="region of interest" description="Disordered" evidence="5">
    <location>
        <begin position="851"/>
        <end position="871"/>
    </location>
</feature>
<comment type="caution">
    <text evidence="7">The sequence shown here is derived from an EMBL/GenBank/DDBJ whole genome shotgun (WGS) entry which is preliminary data.</text>
</comment>
<keyword evidence="2" id="KW-0805">Transcription regulation</keyword>
<dbReference type="SUPFAM" id="SSF51197">
    <property type="entry name" value="Clavaminate synthase-like"/>
    <property type="match status" value="1"/>
</dbReference>
<evidence type="ECO:0000256" key="2">
    <source>
        <dbReference type="ARBA" id="ARBA00023015"/>
    </source>
</evidence>
<proteinExistence type="predicted"/>
<dbReference type="InterPro" id="IPR003347">
    <property type="entry name" value="JmjC_dom"/>
</dbReference>
<evidence type="ECO:0000259" key="6">
    <source>
        <dbReference type="PROSITE" id="PS51184"/>
    </source>
</evidence>
<gene>
    <name evidence="7" type="ORF">BGZ80_008436</name>
</gene>